<accession>A0A7J7BZF5</accession>
<dbReference type="InterPro" id="IPR013863">
    <property type="entry name" value="VID27_C"/>
</dbReference>
<dbReference type="InterPro" id="IPR040458">
    <property type="entry name" value="Vid27"/>
</dbReference>
<comment type="caution">
    <text evidence="2">The sequence shown here is derived from an EMBL/GenBank/DDBJ whole genome shotgun (WGS) entry which is preliminary data.</text>
</comment>
<keyword evidence="3" id="KW-1185">Reference proteome</keyword>
<dbReference type="EMBL" id="JAAARO010000022">
    <property type="protein sequence ID" value="KAF5727254.1"/>
    <property type="molecule type" value="Genomic_DNA"/>
</dbReference>
<evidence type="ECO:0000313" key="2">
    <source>
        <dbReference type="EMBL" id="KAF5727254.1"/>
    </source>
</evidence>
<dbReference type="AlphaFoldDB" id="A0A7J7BZF5"/>
<proteinExistence type="predicted"/>
<feature type="domain" description="Vacuolar import/degradation Vid27 C-terminal" evidence="1">
    <location>
        <begin position="70"/>
        <end position="137"/>
    </location>
</feature>
<dbReference type="InParanoid" id="A0A7J7BZF5"/>
<dbReference type="GO" id="GO:0005634">
    <property type="term" value="C:nucleus"/>
    <property type="evidence" value="ECO:0007669"/>
    <property type="project" value="TreeGrafter"/>
</dbReference>
<name>A0A7J7BZF5_TRIWF</name>
<reference evidence="2 3" key="1">
    <citation type="journal article" date="2020" name="Nat. Commun.">
        <title>Genome of Tripterygium wilfordii and identification of cytochrome P450 involved in triptolide biosynthesis.</title>
        <authorList>
            <person name="Tu L."/>
            <person name="Su P."/>
            <person name="Zhang Z."/>
            <person name="Gao L."/>
            <person name="Wang J."/>
            <person name="Hu T."/>
            <person name="Zhou J."/>
            <person name="Zhang Y."/>
            <person name="Zhao Y."/>
            <person name="Liu Y."/>
            <person name="Song Y."/>
            <person name="Tong Y."/>
            <person name="Lu Y."/>
            <person name="Yang J."/>
            <person name="Xu C."/>
            <person name="Jia M."/>
            <person name="Peters R.J."/>
            <person name="Huang L."/>
            <person name="Gao W."/>
        </authorList>
    </citation>
    <scope>NUCLEOTIDE SEQUENCE [LARGE SCALE GENOMIC DNA]</scope>
    <source>
        <strain evidence="3">cv. XIE 37</strain>
        <tissue evidence="2">Leaf</tissue>
    </source>
</reference>
<gene>
    <name evidence="2" type="ORF">HS088_TW22G00943</name>
</gene>
<evidence type="ECO:0000313" key="3">
    <source>
        <dbReference type="Proteomes" id="UP000593562"/>
    </source>
</evidence>
<dbReference type="Pfam" id="PF08553">
    <property type="entry name" value="VID27"/>
    <property type="match status" value="1"/>
</dbReference>
<dbReference type="PANTHER" id="PTHR31913">
    <property type="entry name" value="VACUOLAR IMPORT AND DEGRADATION PROTEIN 27"/>
    <property type="match status" value="1"/>
</dbReference>
<dbReference type="PANTHER" id="PTHR31913:SF7">
    <property type="entry name" value="DEM PROTEIN"/>
    <property type="match status" value="1"/>
</dbReference>
<dbReference type="Proteomes" id="UP000593562">
    <property type="component" value="Unassembled WGS sequence"/>
</dbReference>
<dbReference type="GO" id="GO:0005737">
    <property type="term" value="C:cytoplasm"/>
    <property type="evidence" value="ECO:0007669"/>
    <property type="project" value="TreeGrafter"/>
</dbReference>
<organism evidence="2 3">
    <name type="scientific">Tripterygium wilfordii</name>
    <name type="common">Thunder God vine</name>
    <dbReference type="NCBI Taxonomy" id="458696"/>
    <lineage>
        <taxon>Eukaryota</taxon>
        <taxon>Viridiplantae</taxon>
        <taxon>Streptophyta</taxon>
        <taxon>Embryophyta</taxon>
        <taxon>Tracheophyta</taxon>
        <taxon>Spermatophyta</taxon>
        <taxon>Magnoliopsida</taxon>
        <taxon>eudicotyledons</taxon>
        <taxon>Gunneridae</taxon>
        <taxon>Pentapetalae</taxon>
        <taxon>rosids</taxon>
        <taxon>fabids</taxon>
        <taxon>Celastrales</taxon>
        <taxon>Celastraceae</taxon>
        <taxon>Tripterygium</taxon>
    </lineage>
</organism>
<sequence length="155" mass="17426">MDCLFENVYGLKATEDNKMKAYGKEFIGWVKPEAADDSMWEDAEEDPGTAAPPSQDLMEEFEEVANGGRETHSTGLRQLDIETGKIVIEWKFGKDGTEITMNDNYDITNDTKGSQLDSSESTFLGLDDNRLCQWDMRDRRGMVQNIASSNSPVLQ</sequence>
<evidence type="ECO:0000259" key="1">
    <source>
        <dbReference type="Pfam" id="PF08553"/>
    </source>
</evidence>
<protein>
    <recommendedName>
        <fullName evidence="1">Vacuolar import/degradation Vid27 C-terminal domain-containing protein</fullName>
    </recommendedName>
</protein>